<accession>A0ABU9JTD2</accession>
<dbReference type="Pfam" id="PF02782">
    <property type="entry name" value="FGGY_C"/>
    <property type="match status" value="1"/>
</dbReference>
<dbReference type="PIRSF" id="PIRSF000538">
    <property type="entry name" value="GlpK"/>
    <property type="match status" value="1"/>
</dbReference>
<sequence>MKYLMGLDGGNTSVKAVIFNEKGETIASARSKAFRFESRGKGFAEFGVDELGDLAYSCIREAIYKANIDTKDIIGIGVTSFGNGLVVLDKDGNSIAPGAFSQDYRATDIVEKYKADGILDRINEITKGSVFAGEPGPILRWFKEYEPHVYEKIGSILMFKDYIVYRLTGVISTDANNFGGSNMLHTETLEYSKELLELYGIPEMYDKLPKLALKPTEIVGIVTEEASMKTGLSAGTPVVAGMMDVFACLIGAGATGEGVLTAVGGSWSINLAHSNRLIPNASANMPYLRKGEYLHASWSGASGSNYEWFTKVLAGEAKLQAGEKGDFFKVLDELVASVDIKKLNVFFHPFAAQPSVHTEAKANIFNADLNTTFAEIAYAVAEGIAFIHKYHMDFLRSYVNAKKVRFTGGTARSRVIGQIFANVLELPVEVVDCEEVGALGCAITAGVATGVYKDFDDAFEKAVKVLPVINPNPETFKTYHRRYKEWTLLVEVMTAYWDKKKQIEAKAQEPTTV</sequence>
<reference evidence="6 7" key="1">
    <citation type="submission" date="2024-03" db="EMBL/GenBank/DDBJ databases">
        <title>Bacilli Hybrid Assemblies.</title>
        <authorList>
            <person name="Kovac J."/>
        </authorList>
    </citation>
    <scope>NUCLEOTIDE SEQUENCE [LARGE SCALE GENOMIC DNA]</scope>
    <source>
        <strain evidence="6 7">FSL M8-0022</strain>
    </source>
</reference>
<protein>
    <submittedName>
        <fullName evidence="6">FGGY-family carbohydrate kinase</fullName>
        <ecNumber evidence="6">2.7.1.-</ecNumber>
    </submittedName>
</protein>
<evidence type="ECO:0000313" key="6">
    <source>
        <dbReference type="EMBL" id="MEL3956096.1"/>
    </source>
</evidence>
<dbReference type="Pfam" id="PF00370">
    <property type="entry name" value="FGGY_N"/>
    <property type="match status" value="1"/>
</dbReference>
<evidence type="ECO:0000313" key="7">
    <source>
        <dbReference type="Proteomes" id="UP001459714"/>
    </source>
</evidence>
<comment type="caution">
    <text evidence="6">The sequence shown here is derived from an EMBL/GenBank/DDBJ whole genome shotgun (WGS) entry which is preliminary data.</text>
</comment>
<evidence type="ECO:0000259" key="4">
    <source>
        <dbReference type="Pfam" id="PF00370"/>
    </source>
</evidence>
<dbReference type="InterPro" id="IPR050406">
    <property type="entry name" value="FGGY_Carb_Kinase"/>
</dbReference>
<name>A0ABU9JTD2_9BACI</name>
<dbReference type="EC" id="2.7.1.-" evidence="6"/>
<proteinExistence type="inferred from homology"/>
<dbReference type="InterPro" id="IPR018485">
    <property type="entry name" value="FGGY_C"/>
</dbReference>
<gene>
    <name evidence="6" type="ORF">NST17_02505</name>
</gene>
<evidence type="ECO:0000256" key="2">
    <source>
        <dbReference type="ARBA" id="ARBA00022679"/>
    </source>
</evidence>
<evidence type="ECO:0000256" key="1">
    <source>
        <dbReference type="ARBA" id="ARBA00009156"/>
    </source>
</evidence>
<dbReference type="PANTHER" id="PTHR43095">
    <property type="entry name" value="SUGAR KINASE"/>
    <property type="match status" value="1"/>
</dbReference>
<dbReference type="PANTHER" id="PTHR43095:SF3">
    <property type="entry name" value="L-XYLULOSE_3-KETO-L-GULONATE KINASE"/>
    <property type="match status" value="1"/>
</dbReference>
<organism evidence="6 7">
    <name type="scientific">Caldifermentibacillus hisashii</name>
    <dbReference type="NCBI Taxonomy" id="996558"/>
    <lineage>
        <taxon>Bacteria</taxon>
        <taxon>Bacillati</taxon>
        <taxon>Bacillota</taxon>
        <taxon>Bacilli</taxon>
        <taxon>Bacillales</taxon>
        <taxon>Bacillaceae</taxon>
        <taxon>Caldifermentibacillus</taxon>
    </lineage>
</organism>
<dbReference type="InterPro" id="IPR043129">
    <property type="entry name" value="ATPase_NBD"/>
</dbReference>
<dbReference type="Gene3D" id="3.30.420.40">
    <property type="match status" value="2"/>
</dbReference>
<dbReference type="SUPFAM" id="SSF53067">
    <property type="entry name" value="Actin-like ATPase domain"/>
    <property type="match status" value="2"/>
</dbReference>
<keyword evidence="2 6" id="KW-0808">Transferase</keyword>
<evidence type="ECO:0000256" key="3">
    <source>
        <dbReference type="ARBA" id="ARBA00022777"/>
    </source>
</evidence>
<dbReference type="CDD" id="cd07802">
    <property type="entry name" value="ASKHA_NBD_FGGY_EcLyxK-like"/>
    <property type="match status" value="1"/>
</dbReference>
<feature type="domain" description="Carbohydrate kinase FGGY N-terminal" evidence="4">
    <location>
        <begin position="3"/>
        <end position="251"/>
    </location>
</feature>
<dbReference type="EMBL" id="JBBYAK010000001">
    <property type="protein sequence ID" value="MEL3956096.1"/>
    <property type="molecule type" value="Genomic_DNA"/>
</dbReference>
<keyword evidence="7" id="KW-1185">Reference proteome</keyword>
<keyword evidence="3 6" id="KW-0418">Kinase</keyword>
<dbReference type="InterPro" id="IPR000577">
    <property type="entry name" value="Carb_kinase_FGGY"/>
</dbReference>
<comment type="similarity">
    <text evidence="1">Belongs to the FGGY kinase family.</text>
</comment>
<evidence type="ECO:0000259" key="5">
    <source>
        <dbReference type="Pfam" id="PF02782"/>
    </source>
</evidence>
<dbReference type="Proteomes" id="UP001459714">
    <property type="component" value="Unassembled WGS sequence"/>
</dbReference>
<dbReference type="GO" id="GO:0016301">
    <property type="term" value="F:kinase activity"/>
    <property type="evidence" value="ECO:0007669"/>
    <property type="project" value="UniProtKB-KW"/>
</dbReference>
<dbReference type="InterPro" id="IPR018484">
    <property type="entry name" value="FGGY_N"/>
</dbReference>
<dbReference type="RefSeq" id="WP_342019619.1">
    <property type="nucleotide sequence ID" value="NZ_JBBYAK010000001.1"/>
</dbReference>
<feature type="domain" description="Carbohydrate kinase FGGY C-terminal" evidence="5">
    <location>
        <begin position="262"/>
        <end position="448"/>
    </location>
</feature>